<keyword evidence="3" id="KW-0472">Membrane</keyword>
<feature type="domain" description="AAA+ ATPase" evidence="9">
    <location>
        <begin position="787"/>
        <end position="924"/>
    </location>
</feature>
<reference evidence="10" key="1">
    <citation type="submission" date="2022-08" db="EMBL/GenBank/DDBJ databases">
        <title>Novel sulfate-reducing endosymbionts in the free-living metamonad Anaeramoeba.</title>
        <authorList>
            <person name="Jerlstrom-Hultqvist J."/>
            <person name="Cepicka I."/>
            <person name="Gallot-Lavallee L."/>
            <person name="Salas-Leiva D."/>
            <person name="Curtis B.A."/>
            <person name="Zahonova K."/>
            <person name="Pipaliya S."/>
            <person name="Dacks J."/>
            <person name="Roger A.J."/>
        </authorList>
    </citation>
    <scope>NUCLEOTIDE SEQUENCE</scope>
    <source>
        <strain evidence="10">Schooner1</strain>
    </source>
</reference>
<evidence type="ECO:0000256" key="6">
    <source>
        <dbReference type="SAM" id="Coils"/>
    </source>
</evidence>
<dbReference type="PROSITE" id="PS00674">
    <property type="entry name" value="AAA"/>
    <property type="match status" value="1"/>
</dbReference>
<evidence type="ECO:0000256" key="8">
    <source>
        <dbReference type="SAM" id="SignalP"/>
    </source>
</evidence>
<feature type="coiled-coil region" evidence="6">
    <location>
        <begin position="118"/>
        <end position="148"/>
    </location>
</feature>
<dbReference type="PANTHER" id="PTHR45644:SF56">
    <property type="entry name" value="AAA ATPASE, PUTATIVE (AFU_ORTHOLOGUE AFUA_2G12920)-RELATED"/>
    <property type="match status" value="1"/>
</dbReference>
<dbReference type="InterPro" id="IPR003959">
    <property type="entry name" value="ATPase_AAA_core"/>
</dbReference>
<dbReference type="Gene3D" id="2.60.200.20">
    <property type="match status" value="1"/>
</dbReference>
<dbReference type="SMART" id="SM00382">
    <property type="entry name" value="AAA"/>
    <property type="match status" value="1"/>
</dbReference>
<dbReference type="InterPro" id="IPR003593">
    <property type="entry name" value="AAA+_ATPase"/>
</dbReference>
<feature type="region of interest" description="Disordered" evidence="7">
    <location>
        <begin position="1065"/>
        <end position="1086"/>
    </location>
</feature>
<dbReference type="InterPro" id="IPR027417">
    <property type="entry name" value="P-loop_NTPase"/>
</dbReference>
<sequence>MNKNSLLSWGKLFLLFDTFQICDLSSKSFTVGYFSSVCDYALKDFEKQNTNIFQIVPKNEKEKHNFVQFLGCEEFFFVNQKQLSNNEKVKLNNGDKITININHSKYQFIFINVKHQLLNQQQKQEASIQQKINQLDRLNTAQNEINNTFQNKWEHLLNKKSLLDLDMNNNDYPILDSTKHQILNLITKLQLNTQLKTFTSSLNKFNKTTDIAFIGLDGTNLLQLKMGNIICNELKGDFLCLDSNIYSNLDSLNKYQTIYTEPNLELTNYEFQIGDIIEYEDTFNNNNNNLKNQSYGPKNKEKGIIIKIFPQPNIYGVIFQRKLKGGNDLGFLDHKYSKQGFWINKSNLKLIQERKPPNIKHLFIKFLFEKILKNEKPMIILLQELKEWLFQSKELFSIFIESFKIFKKKQQKEKEKTILFIASIGSTYLLKEHKKIQNINQELLIQILNQTSNYLSIIKQLKPKFENKLISRLERSQINLKFEKKKIHNLIILNQLFKEYIYFESPTKGIEKEKWNEKIENDKQLIRIEKNILLFQKYLSKFSLKIPNNNNKTNLNDFFYKKYYTKEEMKQIAKWCHLNWIERNQTNYWESTNNNTENYINNSYEINVENENENILPKTINPKELNQIETENILSNKAQEKRLSMKRNSIINNGKNNSSKKRKNNKYFNNLRKDQGKNNMEIEMEFEINKENENDFNNYINNEDLKFAFNTFQYQFGKVEKKSSLSLIQVENEYEKVFLSDVITPEMINVKFSDIGNLHQTKITLSELVILPFSRPELFQRGNLVKHCTGILLFGPPGNGKTMLAKAVATESKANFLNIHISKISSKWFGEGEKYAKAVFTLARKLAPCIIFIDEVDSMLNARNKTNEHEASRKIKNTFMEHWEGLLRSENERITVIGATNRPYDLDTAVLRRFPIRLYVGLPNLESREKILRVILKYEDLEKNFDFHKLAIETQGYSGNDLQTLCRAASYRPVREFLQKEALEKKNKKNNQSKNNKSNNDIDNNLLNMELNNIKPKKENIFGIDENDLDFFNLITKRNKKEKKEPNLRYLKLNDFIESKKEVGKSVSENSNEGQRLKKWNQEYGQGTSTNTSTNFYYM</sequence>
<comment type="subcellular location">
    <subcellularLocation>
        <location evidence="1">Mitochondrion outer membrane</location>
        <topology evidence="1">Single-pass membrane protein</topology>
    </subcellularLocation>
</comment>
<comment type="caution">
    <text evidence="10">The sequence shown here is derived from an EMBL/GenBank/DDBJ whole genome shotgun (WGS) entry which is preliminary data.</text>
</comment>
<evidence type="ECO:0000256" key="2">
    <source>
        <dbReference type="ARBA" id="ARBA00022741"/>
    </source>
</evidence>
<evidence type="ECO:0000259" key="9">
    <source>
        <dbReference type="SMART" id="SM00382"/>
    </source>
</evidence>
<evidence type="ECO:0000313" key="11">
    <source>
        <dbReference type="Proteomes" id="UP001150062"/>
    </source>
</evidence>
<keyword evidence="2" id="KW-0547">Nucleotide-binding</keyword>
<protein>
    <submittedName>
        <fullName evidence="10">Aaa atpase</fullName>
    </submittedName>
</protein>
<dbReference type="Pfam" id="PF00004">
    <property type="entry name" value="AAA"/>
    <property type="match status" value="1"/>
</dbReference>
<feature type="chain" id="PRO_5046340372" evidence="8">
    <location>
        <begin position="25"/>
        <end position="1099"/>
    </location>
</feature>
<feature type="region of interest" description="Disordered" evidence="7">
    <location>
        <begin position="649"/>
        <end position="671"/>
    </location>
</feature>
<accession>A0ABQ8YWP0</accession>
<dbReference type="Proteomes" id="UP001150062">
    <property type="component" value="Unassembled WGS sequence"/>
</dbReference>
<keyword evidence="11" id="KW-1185">Reference proteome</keyword>
<dbReference type="InterPro" id="IPR041569">
    <property type="entry name" value="AAA_lid_3"/>
</dbReference>
<dbReference type="Gene3D" id="3.40.50.300">
    <property type="entry name" value="P-loop containing nucleotide triphosphate hydrolases"/>
    <property type="match status" value="1"/>
</dbReference>
<dbReference type="InterPro" id="IPR003960">
    <property type="entry name" value="ATPase_AAA_CS"/>
</dbReference>
<keyword evidence="3" id="KW-1000">Mitochondrion outer membrane</keyword>
<proteinExistence type="predicted"/>
<evidence type="ECO:0000256" key="1">
    <source>
        <dbReference type="ARBA" id="ARBA00004572"/>
    </source>
</evidence>
<name>A0ABQ8YWP0_9EUKA</name>
<feature type="signal peptide" evidence="8">
    <location>
        <begin position="1"/>
        <end position="24"/>
    </location>
</feature>
<evidence type="ECO:0000256" key="3">
    <source>
        <dbReference type="ARBA" id="ARBA00022787"/>
    </source>
</evidence>
<dbReference type="EMBL" id="JAOAOG010000103">
    <property type="protein sequence ID" value="KAJ6249035.1"/>
    <property type="molecule type" value="Genomic_DNA"/>
</dbReference>
<feature type="compositionally biased region" description="Low complexity" evidence="7">
    <location>
        <begin position="992"/>
        <end position="1004"/>
    </location>
</feature>
<dbReference type="Gene3D" id="1.10.8.60">
    <property type="match status" value="1"/>
</dbReference>
<feature type="region of interest" description="Disordered" evidence="7">
    <location>
        <begin position="984"/>
        <end position="1004"/>
    </location>
</feature>
<keyword evidence="6" id="KW-0175">Coiled coil</keyword>
<dbReference type="Pfam" id="PF17862">
    <property type="entry name" value="AAA_lid_3"/>
    <property type="match status" value="1"/>
</dbReference>
<keyword evidence="8" id="KW-0732">Signal</keyword>
<evidence type="ECO:0000313" key="10">
    <source>
        <dbReference type="EMBL" id="KAJ6249035.1"/>
    </source>
</evidence>
<gene>
    <name evidence="10" type="ORF">M0813_00194</name>
</gene>
<dbReference type="PANTHER" id="PTHR45644">
    <property type="entry name" value="AAA ATPASE, PUTATIVE (AFU_ORTHOLOGUE AFUA_2G12920)-RELATED-RELATED"/>
    <property type="match status" value="1"/>
</dbReference>
<keyword evidence="4" id="KW-0067">ATP-binding</keyword>
<evidence type="ECO:0000256" key="4">
    <source>
        <dbReference type="ARBA" id="ARBA00022840"/>
    </source>
</evidence>
<evidence type="ECO:0000256" key="5">
    <source>
        <dbReference type="ARBA" id="ARBA00023128"/>
    </source>
</evidence>
<evidence type="ECO:0000256" key="7">
    <source>
        <dbReference type="SAM" id="MobiDB-lite"/>
    </source>
</evidence>
<dbReference type="SUPFAM" id="SSF52540">
    <property type="entry name" value="P-loop containing nucleoside triphosphate hydrolases"/>
    <property type="match status" value="1"/>
</dbReference>
<dbReference type="InterPro" id="IPR051701">
    <property type="entry name" value="Mito_OM_Translocase_MSP1"/>
</dbReference>
<organism evidence="10 11">
    <name type="scientific">Anaeramoeba flamelloides</name>
    <dbReference type="NCBI Taxonomy" id="1746091"/>
    <lineage>
        <taxon>Eukaryota</taxon>
        <taxon>Metamonada</taxon>
        <taxon>Anaeramoebidae</taxon>
        <taxon>Anaeramoeba</taxon>
    </lineage>
</organism>
<keyword evidence="5" id="KW-0496">Mitochondrion</keyword>